<dbReference type="AlphaFoldDB" id="A0A9W8APD4"/>
<keyword evidence="3" id="KW-0698">rRNA processing</keyword>
<dbReference type="PANTHER" id="PTHR12416">
    <property type="entry name" value="RRNA-PROCESSING PROTEIN UTP23 HOMOLOG"/>
    <property type="match status" value="1"/>
</dbReference>
<proteinExistence type="inferred from homology"/>
<dbReference type="Pfam" id="PF04900">
    <property type="entry name" value="Fcf1"/>
    <property type="match status" value="1"/>
</dbReference>
<comment type="function">
    <text evidence="5">Involved in rRNA-processing and ribosome biogenesis.</text>
</comment>
<dbReference type="SUPFAM" id="SSF88723">
    <property type="entry name" value="PIN domain-like"/>
    <property type="match status" value="1"/>
</dbReference>
<feature type="region of interest" description="Disordered" evidence="8">
    <location>
        <begin position="184"/>
        <end position="250"/>
    </location>
</feature>
<dbReference type="FunFam" id="3.40.50.1010:FF:000006">
    <property type="entry name" value="rRNA-processing protein UTP23 homolog"/>
    <property type="match status" value="1"/>
</dbReference>
<dbReference type="InterPro" id="IPR057776">
    <property type="entry name" value="UTP23_sensor"/>
</dbReference>
<sequence>MGVKRTKQHKRFANTYIQTFGFRYPFQVLLCGDTIQAALKHRSDLRDDLYSIFQGTVNLLTTGCVVRELVSQGDEAEGALISAKRFERRRCPHKTAVSGVACIREIIGESNPHHYAVAMENRKGRDKLRLIPGVPLLHFNRSMLVIEPMGQSTLDKIKEIELNKTAVSTKEIQALEALVPEVKEERERAQIQVHKKRKRAKGPNPLSCKKKKTKQAPENSTAASQDASQKKKRPRKSKAQRRAQVETASS</sequence>
<evidence type="ECO:0000256" key="8">
    <source>
        <dbReference type="SAM" id="MobiDB-lite"/>
    </source>
</evidence>
<evidence type="ECO:0000313" key="10">
    <source>
        <dbReference type="EMBL" id="KAJ1962723.1"/>
    </source>
</evidence>
<evidence type="ECO:0000256" key="4">
    <source>
        <dbReference type="ARBA" id="ARBA00023242"/>
    </source>
</evidence>
<evidence type="ECO:0000259" key="9">
    <source>
        <dbReference type="Pfam" id="PF24779"/>
    </source>
</evidence>
<dbReference type="InterPro" id="IPR029060">
    <property type="entry name" value="PIN-like_dom_sf"/>
</dbReference>
<feature type="compositionally biased region" description="Polar residues" evidence="8">
    <location>
        <begin position="216"/>
        <end position="227"/>
    </location>
</feature>
<dbReference type="Gene3D" id="3.40.50.1010">
    <property type="entry name" value="5'-nuclease"/>
    <property type="match status" value="1"/>
</dbReference>
<dbReference type="CDD" id="cd08553">
    <property type="entry name" value="PIN_Fcf1-like"/>
    <property type="match status" value="1"/>
</dbReference>
<gene>
    <name evidence="10" type="ORF">IWQ62_003437</name>
</gene>
<reference evidence="10" key="1">
    <citation type="submission" date="2022-07" db="EMBL/GenBank/DDBJ databases">
        <title>Phylogenomic reconstructions and comparative analyses of Kickxellomycotina fungi.</title>
        <authorList>
            <person name="Reynolds N.K."/>
            <person name="Stajich J.E."/>
            <person name="Barry K."/>
            <person name="Grigoriev I.V."/>
            <person name="Crous P."/>
            <person name="Smith M.E."/>
        </authorList>
    </citation>
    <scope>NUCLEOTIDE SEQUENCE</scope>
    <source>
        <strain evidence="10">RSA 1196</strain>
    </source>
</reference>
<comment type="caution">
    <text evidence="10">The sequence shown here is derived from an EMBL/GenBank/DDBJ whole genome shotgun (WGS) entry which is preliminary data.</text>
</comment>
<evidence type="ECO:0000256" key="2">
    <source>
        <dbReference type="ARBA" id="ARBA00022517"/>
    </source>
</evidence>
<evidence type="ECO:0000256" key="6">
    <source>
        <dbReference type="ARBA" id="ARBA00038503"/>
    </source>
</evidence>
<dbReference type="GO" id="GO:0006364">
    <property type="term" value="P:rRNA processing"/>
    <property type="evidence" value="ECO:0007669"/>
    <property type="project" value="UniProtKB-KW"/>
</dbReference>
<comment type="subcellular location">
    <subcellularLocation>
        <location evidence="1">Nucleus</location>
        <location evidence="1">Nucleolus</location>
    </subcellularLocation>
</comment>
<dbReference type="GO" id="GO:0032040">
    <property type="term" value="C:small-subunit processome"/>
    <property type="evidence" value="ECO:0007669"/>
    <property type="project" value="InterPro"/>
</dbReference>
<name>A0A9W8APD4_9FUNG</name>
<accession>A0A9W8APD4</accession>
<comment type="similarity">
    <text evidence="6">Belongs to the UTP23/FCF1 family. UTP23 subfamily.</text>
</comment>
<evidence type="ECO:0000256" key="1">
    <source>
        <dbReference type="ARBA" id="ARBA00004604"/>
    </source>
</evidence>
<dbReference type="Pfam" id="PF24779">
    <property type="entry name" value="UTP23_sensor"/>
    <property type="match status" value="1"/>
</dbReference>
<feature type="compositionally biased region" description="Basic residues" evidence="8">
    <location>
        <begin position="230"/>
        <end position="241"/>
    </location>
</feature>
<protein>
    <recommendedName>
        <fullName evidence="7">U three protein 23</fullName>
    </recommendedName>
</protein>
<evidence type="ECO:0000313" key="11">
    <source>
        <dbReference type="Proteomes" id="UP001150925"/>
    </source>
</evidence>
<dbReference type="EMBL" id="JANBPY010000923">
    <property type="protein sequence ID" value="KAJ1962723.1"/>
    <property type="molecule type" value="Genomic_DNA"/>
</dbReference>
<dbReference type="InterPro" id="IPR006984">
    <property type="entry name" value="Fcf1/UTP23"/>
</dbReference>
<organism evidence="10 11">
    <name type="scientific">Dispira parvispora</name>
    <dbReference type="NCBI Taxonomy" id="1520584"/>
    <lineage>
        <taxon>Eukaryota</taxon>
        <taxon>Fungi</taxon>
        <taxon>Fungi incertae sedis</taxon>
        <taxon>Zoopagomycota</taxon>
        <taxon>Kickxellomycotina</taxon>
        <taxon>Dimargaritomycetes</taxon>
        <taxon>Dimargaritales</taxon>
        <taxon>Dimargaritaceae</taxon>
        <taxon>Dispira</taxon>
    </lineage>
</organism>
<evidence type="ECO:0000256" key="3">
    <source>
        <dbReference type="ARBA" id="ARBA00022552"/>
    </source>
</evidence>
<evidence type="ECO:0000256" key="5">
    <source>
        <dbReference type="ARBA" id="ARBA00037300"/>
    </source>
</evidence>
<dbReference type="Proteomes" id="UP001150925">
    <property type="component" value="Unassembled WGS sequence"/>
</dbReference>
<keyword evidence="2" id="KW-0690">Ribosome biogenesis</keyword>
<feature type="domain" description="UTP23 sensor motif region" evidence="9">
    <location>
        <begin position="195"/>
        <end position="212"/>
    </location>
</feature>
<keyword evidence="4" id="KW-0539">Nucleus</keyword>
<evidence type="ECO:0000256" key="7">
    <source>
        <dbReference type="ARBA" id="ARBA00076388"/>
    </source>
</evidence>
<dbReference type="OrthoDB" id="25675at2759"/>
<keyword evidence="11" id="KW-1185">Reference proteome</keyword>